<feature type="region of interest" description="Disordered" evidence="2">
    <location>
        <begin position="343"/>
        <end position="392"/>
    </location>
</feature>
<dbReference type="Pfam" id="PF08603">
    <property type="entry name" value="CAP_C"/>
    <property type="match status" value="1"/>
</dbReference>
<dbReference type="SUPFAM" id="SSF69340">
    <property type="entry name" value="C-terminal domain of adenylylcyclase associated protein"/>
    <property type="match status" value="1"/>
</dbReference>
<reference evidence="5" key="1">
    <citation type="submission" date="2022-11" db="UniProtKB">
        <authorList>
            <consortium name="WormBaseParasite"/>
        </authorList>
    </citation>
    <scope>IDENTIFICATION</scope>
</reference>
<organism evidence="4 5">
    <name type="scientific">Plectus sambesii</name>
    <dbReference type="NCBI Taxonomy" id="2011161"/>
    <lineage>
        <taxon>Eukaryota</taxon>
        <taxon>Metazoa</taxon>
        <taxon>Ecdysozoa</taxon>
        <taxon>Nematoda</taxon>
        <taxon>Chromadorea</taxon>
        <taxon>Plectida</taxon>
        <taxon>Plectina</taxon>
        <taxon>Plectoidea</taxon>
        <taxon>Plectidae</taxon>
        <taxon>Plectus</taxon>
    </lineage>
</organism>
<dbReference type="AlphaFoldDB" id="A0A914WNB2"/>
<dbReference type="GO" id="GO:0008179">
    <property type="term" value="F:adenylate cyclase binding"/>
    <property type="evidence" value="ECO:0007669"/>
    <property type="project" value="TreeGrafter"/>
</dbReference>
<sequence>MSHSPLNGGELFSPKPFGTAQSSYRKVSSNFEFAETNQLSVQTSLSQSSYNSSSPISSPLSGSTSSPDHQLMGPFVARSNTSGPPSPSRYFSSVNFQPNEQSLDSHASVTTGHQESHQRAPPVPPPKPAHPGPPPPMPKPRQMNISKAFAALENLSTSNATPPPQSQPSSGQPREAPAMIQQYDNAVQEPLQEFLSLSTKLGGDVETMGNKVKEIFGAQREFLWKAAGQKEPNEEQRAVLMTPTVTILTDIGGFRELKRNTPPFNHLSSVSEGLQAFYWVNVKPTPAPFIKECIDAAMFFTNRVLKENKDGDQTHANWVKSFMQLMNALQTYVRQAHTTGLVWNSAPGSAPSGGSASGGPPPPPAGGPPPPPPPVLPPGLFDTSAKSAESNAREALFSELNKGLDVTKGLKKVTADMQTHKNPALKTQGPVAASSGGNATGSHTPTTPNARPDPPPKTQLENGKQWNVEYHKGNKAIVFEVEDKKQTVYIYKCTDSVIQIKGKCNSVTVDSCKKTSVVFDSLLAQVEIINCQSVQVQTLGAMPTLSIQKTDGCQVYLSKEAINAEIVTSKSSEMNILVPTEDGDFKEFPVPEQYKTVWNGNKLATSVVDIA</sequence>
<dbReference type="WBParaSite" id="PSAMB.scaffold4373size14866.g24146.t1">
    <property type="protein sequence ID" value="PSAMB.scaffold4373size14866.g24146.t1"/>
    <property type="gene ID" value="PSAMB.scaffold4373size14866.g24146"/>
</dbReference>
<feature type="compositionally biased region" description="Pro residues" evidence="2">
    <location>
        <begin position="359"/>
        <end position="377"/>
    </location>
</feature>
<dbReference type="Gene3D" id="1.25.40.330">
    <property type="entry name" value="Adenylate cyclase-associated CAP, N-terminal domain"/>
    <property type="match status" value="1"/>
</dbReference>
<dbReference type="SUPFAM" id="SSF101278">
    <property type="entry name" value="N-terminal domain of adenylylcyclase associated protein, CAP"/>
    <property type="match status" value="1"/>
</dbReference>
<evidence type="ECO:0000259" key="3">
    <source>
        <dbReference type="PROSITE" id="PS51329"/>
    </source>
</evidence>
<dbReference type="Gene3D" id="2.160.20.70">
    <property type="match status" value="1"/>
</dbReference>
<feature type="region of interest" description="Disordered" evidence="2">
    <location>
        <begin position="38"/>
        <end position="142"/>
    </location>
</feature>
<feature type="compositionally biased region" description="Low complexity" evidence="2">
    <location>
        <begin position="38"/>
        <end position="67"/>
    </location>
</feature>
<comment type="similarity">
    <text evidence="1">Belongs to the CAP family.</text>
</comment>
<feature type="compositionally biased region" description="Low complexity" evidence="2">
    <location>
        <begin position="345"/>
        <end position="354"/>
    </location>
</feature>
<dbReference type="InterPro" id="IPR013912">
    <property type="entry name" value="Adenylate_cyclase-assoc_CAP_C"/>
</dbReference>
<dbReference type="GO" id="GO:0000902">
    <property type="term" value="P:cell morphogenesis"/>
    <property type="evidence" value="ECO:0007669"/>
    <property type="project" value="TreeGrafter"/>
</dbReference>
<evidence type="ECO:0000313" key="4">
    <source>
        <dbReference type="Proteomes" id="UP000887566"/>
    </source>
</evidence>
<dbReference type="InterPro" id="IPR036222">
    <property type="entry name" value="CAP_N_sf"/>
</dbReference>
<accession>A0A914WNB2</accession>
<dbReference type="InterPro" id="IPR016098">
    <property type="entry name" value="CAP/MinC_C"/>
</dbReference>
<dbReference type="InterPro" id="IPR036223">
    <property type="entry name" value="CAP_C_sf"/>
</dbReference>
<feature type="compositionally biased region" description="Polar residues" evidence="2">
    <location>
        <begin position="78"/>
        <end position="113"/>
    </location>
</feature>
<keyword evidence="4" id="KW-1185">Reference proteome</keyword>
<dbReference type="FunFam" id="1.25.40.330:FF:000001">
    <property type="entry name" value="Adenylyl cyclase-associated protein"/>
    <property type="match status" value="1"/>
</dbReference>
<dbReference type="GO" id="GO:0005737">
    <property type="term" value="C:cytoplasm"/>
    <property type="evidence" value="ECO:0007669"/>
    <property type="project" value="TreeGrafter"/>
</dbReference>
<name>A0A914WNB2_9BILA</name>
<protein>
    <submittedName>
        <fullName evidence="5">C-CAP/cofactor C-like domain-containing protein</fullName>
    </submittedName>
</protein>
<evidence type="ECO:0000256" key="2">
    <source>
        <dbReference type="SAM" id="MobiDB-lite"/>
    </source>
</evidence>
<evidence type="ECO:0000313" key="5">
    <source>
        <dbReference type="WBParaSite" id="PSAMB.scaffold4373size14866.g24146.t1"/>
    </source>
</evidence>
<proteinExistence type="inferred from homology"/>
<dbReference type="InterPro" id="IPR006599">
    <property type="entry name" value="CARP_motif"/>
</dbReference>
<dbReference type="Proteomes" id="UP000887566">
    <property type="component" value="Unplaced"/>
</dbReference>
<dbReference type="PANTHER" id="PTHR10652">
    <property type="entry name" value="ADENYLYL CYCLASE-ASSOCIATED PROTEIN"/>
    <property type="match status" value="1"/>
</dbReference>
<feature type="region of interest" description="Disordered" evidence="2">
    <location>
        <begin position="419"/>
        <end position="461"/>
    </location>
</feature>
<dbReference type="GO" id="GO:0003779">
    <property type="term" value="F:actin binding"/>
    <property type="evidence" value="ECO:0007669"/>
    <property type="project" value="InterPro"/>
</dbReference>
<dbReference type="GO" id="GO:0019933">
    <property type="term" value="P:cAMP-mediated signaling"/>
    <property type="evidence" value="ECO:0007669"/>
    <property type="project" value="TreeGrafter"/>
</dbReference>
<dbReference type="Pfam" id="PF21938">
    <property type="entry name" value="CAP_N"/>
    <property type="match status" value="1"/>
</dbReference>
<dbReference type="PANTHER" id="PTHR10652:SF0">
    <property type="entry name" value="ADENYLYL CYCLASE-ASSOCIATED PROTEIN"/>
    <property type="match status" value="1"/>
</dbReference>
<dbReference type="InterPro" id="IPR028417">
    <property type="entry name" value="CAP_CS_C"/>
</dbReference>
<evidence type="ECO:0000256" key="1">
    <source>
        <dbReference type="ARBA" id="ARBA00007659"/>
    </source>
</evidence>
<dbReference type="PROSITE" id="PS01089">
    <property type="entry name" value="CAP_2"/>
    <property type="match status" value="1"/>
</dbReference>
<dbReference type="InterPro" id="IPR053950">
    <property type="entry name" value="CAP_N"/>
</dbReference>
<dbReference type="PROSITE" id="PS51329">
    <property type="entry name" value="C_CAP_COFACTOR_C"/>
    <property type="match status" value="1"/>
</dbReference>
<feature type="compositionally biased region" description="Pro residues" evidence="2">
    <location>
        <begin position="121"/>
        <end position="139"/>
    </location>
</feature>
<dbReference type="FunFam" id="2.160.20.70:FF:000014">
    <property type="entry name" value="Adenylyl cyclase-associated protein"/>
    <property type="match status" value="1"/>
</dbReference>
<dbReference type="GO" id="GO:0007015">
    <property type="term" value="P:actin filament organization"/>
    <property type="evidence" value="ECO:0007669"/>
    <property type="project" value="TreeGrafter"/>
</dbReference>
<dbReference type="InterPro" id="IPR001837">
    <property type="entry name" value="Adenylate_cyclase-assoc_CAP"/>
</dbReference>
<dbReference type="InterPro" id="IPR017901">
    <property type="entry name" value="C-CAP_CF_C-like"/>
</dbReference>
<feature type="region of interest" description="Disordered" evidence="2">
    <location>
        <begin position="1"/>
        <end position="24"/>
    </location>
</feature>
<dbReference type="SMART" id="SM00673">
    <property type="entry name" value="CARP"/>
    <property type="match status" value="2"/>
</dbReference>
<feature type="region of interest" description="Disordered" evidence="2">
    <location>
        <begin position="156"/>
        <end position="176"/>
    </location>
</feature>
<feature type="domain" description="C-CAP/cofactor C-like" evidence="3">
    <location>
        <begin position="455"/>
        <end position="590"/>
    </location>
</feature>